<dbReference type="Proteomes" id="UP000199690">
    <property type="component" value="Unassembled WGS sequence"/>
</dbReference>
<accession>A0A1I1IFN3</accession>
<dbReference type="SMR" id="A0A1H6C8A3"/>
<organism evidence="1 4">
    <name type="scientific">Saccharopolyspora kobensis</name>
    <dbReference type="NCBI Taxonomy" id="146035"/>
    <lineage>
        <taxon>Bacteria</taxon>
        <taxon>Bacillati</taxon>
        <taxon>Actinomycetota</taxon>
        <taxon>Actinomycetes</taxon>
        <taxon>Pseudonocardiales</taxon>
        <taxon>Pseudonocardiaceae</taxon>
        <taxon>Saccharopolyspora</taxon>
    </lineage>
</organism>
<evidence type="ECO:0000313" key="1">
    <source>
        <dbReference type="EMBL" id="SEG69204.1"/>
    </source>
</evidence>
<dbReference type="SUPFAM" id="SSF48452">
    <property type="entry name" value="TPR-like"/>
    <property type="match status" value="1"/>
</dbReference>
<evidence type="ECO:0000313" key="4">
    <source>
        <dbReference type="Proteomes" id="UP000236729"/>
    </source>
</evidence>
<evidence type="ECO:0008006" key="5">
    <source>
        <dbReference type="Google" id="ProtNLM"/>
    </source>
</evidence>
<reference evidence="1" key="1">
    <citation type="submission" date="2016-10" db="EMBL/GenBank/DDBJ databases">
        <authorList>
            <person name="de Groot N.N."/>
        </authorList>
    </citation>
    <scope>NUCLEOTIDE SEQUENCE [LARGE SCALE GENOMIC DNA]</scope>
    <source>
        <strain evidence="1">ATCC 20501</strain>
    </source>
</reference>
<dbReference type="InterPro" id="IPR011990">
    <property type="entry name" value="TPR-like_helical_dom_sf"/>
</dbReference>
<dbReference type="Proteomes" id="UP000236729">
    <property type="component" value="Unassembled WGS sequence"/>
</dbReference>
<sequence length="211" mass="23597">MNPDNPVVQLCSQGMRAEAEGRDDDAREHFQQAWELATDDYEASIAAHYLARHQPSPERALHWNRESLARAERVADERVAGFFTSLHLNLAKSYRDLDQHDRAQEHFALAARHIGDVPPGQYADWTRFAIAEGLRPVNPAAELIDDLIAEFCARRDLKALALVLPARLGDLGTDDDRARLRTALHMLHAARWLPAAEQDSLGRAITALTPA</sequence>
<dbReference type="AlphaFoldDB" id="A0A1H6C8A3"/>
<dbReference type="RefSeq" id="WP_177247356.1">
    <property type="nucleotide sequence ID" value="NZ_FNVB01000004.1"/>
</dbReference>
<proteinExistence type="predicted"/>
<keyword evidence="3" id="KW-1185">Reference proteome</keyword>
<reference evidence="3 4" key="2">
    <citation type="submission" date="2016-10" db="EMBL/GenBank/DDBJ databases">
        <authorList>
            <person name="Varghese N."/>
            <person name="Submissions S."/>
        </authorList>
    </citation>
    <scope>NUCLEOTIDE SEQUENCE [LARGE SCALE GENOMIC DNA]</scope>
    <source>
        <strain evidence="4">ATCC 20501</strain>
        <strain evidence="2 3">CGMCC 4.3529</strain>
    </source>
</reference>
<accession>A0A1H6C8A3</accession>
<evidence type="ECO:0000313" key="2">
    <source>
        <dbReference type="EMBL" id="SFC32000.1"/>
    </source>
</evidence>
<gene>
    <name evidence="1" type="ORF">SAMN02982929_03216</name>
    <name evidence="2" type="ORF">SAMN05216506_101457</name>
</gene>
<dbReference type="Gene3D" id="1.25.40.10">
    <property type="entry name" value="Tetratricopeptide repeat domain"/>
    <property type="match status" value="1"/>
</dbReference>
<evidence type="ECO:0000313" key="3">
    <source>
        <dbReference type="Proteomes" id="UP000199690"/>
    </source>
</evidence>
<dbReference type="EMBL" id="FNVB01000004">
    <property type="protein sequence ID" value="SEG69204.1"/>
    <property type="molecule type" value="Genomic_DNA"/>
</dbReference>
<name>A0A1H6C8A3_9PSEU</name>
<protein>
    <recommendedName>
        <fullName evidence="5">Tetratricopeptide repeat protein</fullName>
    </recommendedName>
</protein>
<dbReference type="EMBL" id="FOME01000001">
    <property type="protein sequence ID" value="SFC32000.1"/>
    <property type="molecule type" value="Genomic_DNA"/>
</dbReference>